<dbReference type="OrthoDB" id="38486at10239"/>
<accession>E3SNM5</accession>
<feature type="region of interest" description="Disordered" evidence="2">
    <location>
        <begin position="34"/>
        <end position="53"/>
    </location>
</feature>
<evidence type="ECO:0000313" key="3">
    <source>
        <dbReference type="EMBL" id="ADO98996.1"/>
    </source>
</evidence>
<gene>
    <name evidence="3" type="ORF">PSSM7_107</name>
</gene>
<keyword evidence="1" id="KW-0175">Coiled coil</keyword>
<evidence type="ECO:0000313" key="4">
    <source>
        <dbReference type="Proteomes" id="UP000006532"/>
    </source>
</evidence>
<protein>
    <submittedName>
        <fullName evidence="3">Uncharacterized protein</fullName>
    </submittedName>
</protein>
<dbReference type="KEGG" id="vg:10329498"/>
<dbReference type="RefSeq" id="YP_004324938.1">
    <property type="nucleotide sequence ID" value="NC_015290.1"/>
</dbReference>
<keyword evidence="4" id="KW-1185">Reference proteome</keyword>
<name>E3SNM5_9CAUD</name>
<dbReference type="EMBL" id="GU071103">
    <property type="protein sequence ID" value="ADO98996.1"/>
    <property type="molecule type" value="Genomic_DNA"/>
</dbReference>
<organism evidence="3 4">
    <name type="scientific">Prochlorococcus phage P-SSM7</name>
    <dbReference type="NCBI Taxonomy" id="445688"/>
    <lineage>
        <taxon>Viruses</taxon>
        <taxon>Duplodnaviria</taxon>
        <taxon>Heunggongvirae</taxon>
        <taxon>Uroviricota</taxon>
        <taxon>Caudoviricetes</taxon>
        <taxon>Pantevenvirales</taxon>
        <taxon>Kyanoviridae</taxon>
        <taxon>Palaemonvirus</taxon>
        <taxon>Palaemonvirus pssm7</taxon>
    </lineage>
</organism>
<feature type="coiled-coil region" evidence="1">
    <location>
        <begin position="3"/>
        <end position="30"/>
    </location>
</feature>
<reference evidence="3 4" key="1">
    <citation type="journal article" date="2010" name="Environ. Microbiol.">
        <title>Genomic analysis of oceanic cyanobacterial myoviruses compared with T4-like myoviruses from diverse hosts and environments.</title>
        <authorList>
            <person name="Sullivan M.B."/>
            <person name="Huang K.H."/>
            <person name="Ignacio-Espinoza J.C."/>
            <person name="Berlin A.M."/>
            <person name="Kelly L."/>
            <person name="Weigele P.R."/>
            <person name="DeFrancesco A.S."/>
            <person name="Kern S.E."/>
            <person name="Thompson L.R."/>
            <person name="Young S."/>
            <person name="Yandava C."/>
            <person name="Fu R."/>
            <person name="Krastins B."/>
            <person name="Chase M."/>
            <person name="Sarracino D."/>
            <person name="Osburne M.S."/>
            <person name="Henn M.R."/>
            <person name="Chisholm S.W."/>
        </authorList>
    </citation>
    <scope>NUCLEOTIDE SEQUENCE [LARGE SCALE GENOMIC DNA]</scope>
    <source>
        <strain evidence="3">NATL1A-15</strain>
    </source>
</reference>
<evidence type="ECO:0000256" key="2">
    <source>
        <dbReference type="SAM" id="MobiDB-lite"/>
    </source>
</evidence>
<dbReference type="Proteomes" id="UP000006532">
    <property type="component" value="Segment"/>
</dbReference>
<evidence type="ECO:0000256" key="1">
    <source>
        <dbReference type="SAM" id="Coils"/>
    </source>
</evidence>
<proteinExistence type="predicted"/>
<dbReference type="GeneID" id="10329498"/>
<sequence>MTDRSIESDIKDVQKKLADIEKKQKMMNKLYEMDRDKKAKMGERPSTHIHEMM</sequence>